<sequence>MEHYSTVQNNDRLQRQVMLQTSNVKHIGIALFNGFALPEAASVIEIFQAANALAETRKLARTRYDVRLLSATGGRVASSSSVFVYTESIEARQQADKLHALFIAGGADLWNTLHDVNLIRWLRRASHGAEHVCLPFGENPLLEATGLTKFITDGNPEPGCGDVGRKPRSAKLSHDATVSLRLALGVVQDDLGSEIAQQIAARTQPLAETPFTTTVRKNTSALLSKQIQAAAQWLESHGDQPVSIGDAAQVAAMSERNFLRRFKIEVGLSPSDYLLKVRLDLSCRLLVETSLPVDKIARRCGIGTGGQLSKLFRKHLATTPTEYRANGRQLHGLS</sequence>
<dbReference type="Proteomes" id="UP000254875">
    <property type="component" value="Unassembled WGS sequence"/>
</dbReference>
<evidence type="ECO:0000256" key="1">
    <source>
        <dbReference type="ARBA" id="ARBA00023015"/>
    </source>
</evidence>
<dbReference type="Gene3D" id="3.40.50.880">
    <property type="match status" value="1"/>
</dbReference>
<organism evidence="5 6">
    <name type="scientific">Paraburkholderia lacunae</name>
    <dbReference type="NCBI Taxonomy" id="2211104"/>
    <lineage>
        <taxon>Bacteria</taxon>
        <taxon>Pseudomonadati</taxon>
        <taxon>Pseudomonadota</taxon>
        <taxon>Betaproteobacteria</taxon>
        <taxon>Burkholderiales</taxon>
        <taxon>Burkholderiaceae</taxon>
        <taxon>Paraburkholderia</taxon>
    </lineage>
</organism>
<dbReference type="GO" id="GO:0043565">
    <property type="term" value="F:sequence-specific DNA binding"/>
    <property type="evidence" value="ECO:0007669"/>
    <property type="project" value="InterPro"/>
</dbReference>
<evidence type="ECO:0000313" key="5">
    <source>
        <dbReference type="EMBL" id="RDK03841.1"/>
    </source>
</evidence>
<feature type="domain" description="HTH araC/xylS-type" evidence="4">
    <location>
        <begin position="228"/>
        <end position="326"/>
    </location>
</feature>
<reference evidence="6" key="1">
    <citation type="submission" date="2018-05" db="EMBL/GenBank/DDBJ databases">
        <authorList>
            <person name="Feng T."/>
        </authorList>
    </citation>
    <scope>NUCLEOTIDE SEQUENCE [LARGE SCALE GENOMIC DNA]</scope>
    <source>
        <strain evidence="6">S27</strain>
    </source>
</reference>
<keyword evidence="1" id="KW-0805">Transcription regulation</keyword>
<keyword evidence="6" id="KW-1185">Reference proteome</keyword>
<dbReference type="Gene3D" id="1.10.10.60">
    <property type="entry name" value="Homeodomain-like"/>
    <property type="match status" value="1"/>
</dbReference>
<proteinExistence type="predicted"/>
<comment type="caution">
    <text evidence="5">The sequence shown here is derived from an EMBL/GenBank/DDBJ whole genome shotgun (WGS) entry which is preliminary data.</text>
</comment>
<evidence type="ECO:0000256" key="2">
    <source>
        <dbReference type="ARBA" id="ARBA00023125"/>
    </source>
</evidence>
<dbReference type="SMART" id="SM00342">
    <property type="entry name" value="HTH_ARAC"/>
    <property type="match status" value="1"/>
</dbReference>
<dbReference type="EMBL" id="QHKS01000003">
    <property type="protein sequence ID" value="RDK03841.1"/>
    <property type="molecule type" value="Genomic_DNA"/>
</dbReference>
<dbReference type="PANTHER" id="PTHR46796:SF6">
    <property type="entry name" value="ARAC SUBFAMILY"/>
    <property type="match status" value="1"/>
</dbReference>
<keyword evidence="2" id="KW-0238">DNA-binding</keyword>
<evidence type="ECO:0000313" key="6">
    <source>
        <dbReference type="Proteomes" id="UP000254875"/>
    </source>
</evidence>
<gene>
    <name evidence="5" type="ORF">DLM46_06460</name>
</gene>
<protein>
    <submittedName>
        <fullName evidence="5">AraC family transcriptional regulator</fullName>
    </submittedName>
</protein>
<evidence type="ECO:0000256" key="3">
    <source>
        <dbReference type="ARBA" id="ARBA00023163"/>
    </source>
</evidence>
<dbReference type="GO" id="GO:0003700">
    <property type="term" value="F:DNA-binding transcription factor activity"/>
    <property type="evidence" value="ECO:0007669"/>
    <property type="project" value="InterPro"/>
</dbReference>
<accession>A0A370NE16</accession>
<name>A0A370NE16_9BURK</name>
<dbReference type="InterPro" id="IPR009057">
    <property type="entry name" value="Homeodomain-like_sf"/>
</dbReference>
<dbReference type="AlphaFoldDB" id="A0A370NE16"/>
<dbReference type="RefSeq" id="WP_115099917.1">
    <property type="nucleotide sequence ID" value="NZ_QHKS01000003.1"/>
</dbReference>
<dbReference type="SUPFAM" id="SSF52317">
    <property type="entry name" value="Class I glutamine amidotransferase-like"/>
    <property type="match status" value="1"/>
</dbReference>
<dbReference type="PANTHER" id="PTHR46796">
    <property type="entry name" value="HTH-TYPE TRANSCRIPTIONAL ACTIVATOR RHAS-RELATED"/>
    <property type="match status" value="1"/>
</dbReference>
<keyword evidence="3" id="KW-0804">Transcription</keyword>
<dbReference type="InterPro" id="IPR018060">
    <property type="entry name" value="HTH_AraC"/>
</dbReference>
<dbReference type="InterPro" id="IPR029062">
    <property type="entry name" value="Class_I_gatase-like"/>
</dbReference>
<dbReference type="InterPro" id="IPR018062">
    <property type="entry name" value="HTH_AraC-typ_CS"/>
</dbReference>
<dbReference type="SUPFAM" id="SSF46689">
    <property type="entry name" value="Homeodomain-like"/>
    <property type="match status" value="2"/>
</dbReference>
<dbReference type="InterPro" id="IPR050204">
    <property type="entry name" value="AraC_XylS_family_regulators"/>
</dbReference>
<dbReference type="OrthoDB" id="6831751at2"/>
<dbReference type="Pfam" id="PF12833">
    <property type="entry name" value="HTH_18"/>
    <property type="match status" value="1"/>
</dbReference>
<dbReference type="PROSITE" id="PS00041">
    <property type="entry name" value="HTH_ARAC_FAMILY_1"/>
    <property type="match status" value="1"/>
</dbReference>
<evidence type="ECO:0000259" key="4">
    <source>
        <dbReference type="PROSITE" id="PS01124"/>
    </source>
</evidence>
<dbReference type="PROSITE" id="PS01124">
    <property type="entry name" value="HTH_ARAC_FAMILY_2"/>
    <property type="match status" value="1"/>
</dbReference>